<dbReference type="PANTHER" id="PTHR47396">
    <property type="entry name" value="TYPE I RESTRICTION ENZYME ECOKI R PROTEIN"/>
    <property type="match status" value="1"/>
</dbReference>
<dbReference type="PROSITE" id="PS51194">
    <property type="entry name" value="HELICASE_CTER"/>
    <property type="match status" value="1"/>
</dbReference>
<dbReference type="SMART" id="SM00487">
    <property type="entry name" value="DEXDc"/>
    <property type="match status" value="1"/>
</dbReference>
<dbReference type="InterPro" id="IPR001650">
    <property type="entry name" value="Helicase_C-like"/>
</dbReference>
<dbReference type="GO" id="GO:0005829">
    <property type="term" value="C:cytosol"/>
    <property type="evidence" value="ECO:0007669"/>
    <property type="project" value="TreeGrafter"/>
</dbReference>
<dbReference type="InterPro" id="IPR027417">
    <property type="entry name" value="P-loop_NTPase"/>
</dbReference>
<dbReference type="GO" id="GO:0005524">
    <property type="term" value="F:ATP binding"/>
    <property type="evidence" value="ECO:0007669"/>
    <property type="project" value="InterPro"/>
</dbReference>
<reference evidence="3" key="1">
    <citation type="journal article" date="2016" name="Front. Microbiol.">
        <title>Genome Sequence of the Piezophilic, Mesophilic Sulfate-Reducing Bacterium Desulfovibrio indicus J2T.</title>
        <authorList>
            <person name="Cao J."/>
            <person name="Maignien L."/>
            <person name="Shao Z."/>
            <person name="Alain K."/>
            <person name="Jebbar M."/>
        </authorList>
    </citation>
    <scope>NUCLEOTIDE SEQUENCE</scope>
    <source>
        <strain evidence="3">DSM 16372</strain>
    </source>
</reference>
<feature type="domain" description="Helicase C-terminal" evidence="2">
    <location>
        <begin position="211"/>
        <end position="361"/>
    </location>
</feature>
<dbReference type="Gene3D" id="3.40.50.300">
    <property type="entry name" value="P-loop containing nucleotide triphosphate hydrolases"/>
    <property type="match status" value="2"/>
</dbReference>
<proteinExistence type="predicted"/>
<dbReference type="GO" id="GO:0004386">
    <property type="term" value="F:helicase activity"/>
    <property type="evidence" value="ECO:0007669"/>
    <property type="project" value="UniProtKB-KW"/>
</dbReference>
<protein>
    <submittedName>
        <fullName evidence="3">DNA repair helicase RadD</fullName>
    </submittedName>
</protein>
<sequence>MSRDLRPHQVRIIDRLRESLIAGRRRPMLQAPTGFGKTVVAGAIVRGARAKGKRVLFVVPAISLIDQTVRSFFAEGIHDVGVIQGSHPMTDANRPVQVASIQTLQRRAIPPFDIVVIDEAHRWFEMLGTWMAAPDWAAVPFVGLSATPWTKGLGRHYDDLIQVTTTAELIAAGYLAPFRVYAPSHPDLDGVRTVAGDYHEGDLGEAMNRPELVADVVRTWQQRGENRPTFVFAVDRAHARHLQGEFERAGVACGYIDAFTKSDDREALFRRFTAGELRVIASVGCLTTGVDLDVRCIVLARPTKSEMLFVQIIGRGLRTAPGKDDCLILDHSDTHLRLGFVTDIHHDALDDGRERQKQDRKRHLEALPKECPSCAFLKPAKSPKCPACGFKPEKQSEIVCEDGDLVEMRPVRAKARTDEKAEIYGQLKLYGRRRGYSPGWASHQFRELTGVWPNHYRTAPEREPNQFILGWLKHRQIASAKRRGGSHARASA</sequence>
<evidence type="ECO:0000259" key="2">
    <source>
        <dbReference type="PROSITE" id="PS51194"/>
    </source>
</evidence>
<accession>A0AAV4ZIB2</accession>
<dbReference type="GO" id="GO:0016787">
    <property type="term" value="F:hydrolase activity"/>
    <property type="evidence" value="ECO:0007669"/>
    <property type="project" value="InterPro"/>
</dbReference>
<dbReference type="Pfam" id="PF04851">
    <property type="entry name" value="ResIII"/>
    <property type="match status" value="1"/>
</dbReference>
<dbReference type="AlphaFoldDB" id="A0AAV4ZIB2"/>
<evidence type="ECO:0000313" key="3">
    <source>
        <dbReference type="EMBL" id="GJD88206.1"/>
    </source>
</evidence>
<dbReference type="Pfam" id="PF00271">
    <property type="entry name" value="Helicase_C"/>
    <property type="match status" value="1"/>
</dbReference>
<keyword evidence="3" id="KW-0547">Nucleotide-binding</keyword>
<keyword evidence="4" id="KW-1185">Reference proteome</keyword>
<dbReference type="InterPro" id="IPR006935">
    <property type="entry name" value="Helicase/UvrB_N"/>
</dbReference>
<name>A0AAV4ZIB2_9HYPH</name>
<reference evidence="3" key="2">
    <citation type="submission" date="2021-08" db="EMBL/GenBank/DDBJ databases">
        <authorList>
            <person name="Tani A."/>
            <person name="Ola A."/>
            <person name="Ogura Y."/>
            <person name="Katsura K."/>
            <person name="Hayashi T."/>
        </authorList>
    </citation>
    <scope>NUCLEOTIDE SEQUENCE</scope>
    <source>
        <strain evidence="3">DSM 16372</strain>
    </source>
</reference>
<dbReference type="GO" id="GO:0003677">
    <property type="term" value="F:DNA binding"/>
    <property type="evidence" value="ECO:0007669"/>
    <property type="project" value="InterPro"/>
</dbReference>
<gene>
    <name evidence="3" type="primary">radD</name>
    <name evidence="3" type="ORF">BHAOGJBA_1719</name>
</gene>
<dbReference type="EMBL" id="BPQO01000006">
    <property type="protein sequence ID" value="GJD88206.1"/>
    <property type="molecule type" value="Genomic_DNA"/>
</dbReference>
<dbReference type="SUPFAM" id="SSF52540">
    <property type="entry name" value="P-loop containing nucleoside triphosphate hydrolases"/>
    <property type="match status" value="1"/>
</dbReference>
<organism evidence="3 4">
    <name type="scientific">Methylobacterium hispanicum</name>
    <dbReference type="NCBI Taxonomy" id="270350"/>
    <lineage>
        <taxon>Bacteria</taxon>
        <taxon>Pseudomonadati</taxon>
        <taxon>Pseudomonadota</taxon>
        <taxon>Alphaproteobacteria</taxon>
        <taxon>Hyphomicrobiales</taxon>
        <taxon>Methylobacteriaceae</taxon>
        <taxon>Methylobacterium</taxon>
    </lineage>
</organism>
<evidence type="ECO:0000313" key="4">
    <source>
        <dbReference type="Proteomes" id="UP001055247"/>
    </source>
</evidence>
<dbReference type="RefSeq" id="WP_066924912.1">
    <property type="nucleotide sequence ID" value="NZ_BPQO01000006.1"/>
</dbReference>
<keyword evidence="3" id="KW-0378">Hydrolase</keyword>
<comment type="caution">
    <text evidence="3">The sequence shown here is derived from an EMBL/GenBank/DDBJ whole genome shotgun (WGS) entry which is preliminary data.</text>
</comment>
<dbReference type="PANTHER" id="PTHR47396:SF1">
    <property type="entry name" value="ATP-DEPENDENT HELICASE IRC3-RELATED"/>
    <property type="match status" value="1"/>
</dbReference>
<keyword evidence="3" id="KW-0347">Helicase</keyword>
<dbReference type="PROSITE" id="PS51192">
    <property type="entry name" value="HELICASE_ATP_BIND_1"/>
    <property type="match status" value="1"/>
</dbReference>
<dbReference type="InterPro" id="IPR050742">
    <property type="entry name" value="Helicase_Restrict-Modif_Enz"/>
</dbReference>
<feature type="domain" description="Helicase ATP-binding" evidence="1">
    <location>
        <begin position="18"/>
        <end position="166"/>
    </location>
</feature>
<evidence type="ECO:0000259" key="1">
    <source>
        <dbReference type="PROSITE" id="PS51192"/>
    </source>
</evidence>
<dbReference type="Proteomes" id="UP001055247">
    <property type="component" value="Unassembled WGS sequence"/>
</dbReference>
<dbReference type="InterPro" id="IPR014001">
    <property type="entry name" value="Helicase_ATP-bd"/>
</dbReference>
<dbReference type="SMART" id="SM00490">
    <property type="entry name" value="HELICc"/>
    <property type="match status" value="1"/>
</dbReference>
<keyword evidence="3" id="KW-0067">ATP-binding</keyword>